<dbReference type="Gene3D" id="3.40.50.1820">
    <property type="entry name" value="alpha/beta hydrolase"/>
    <property type="match status" value="1"/>
</dbReference>
<dbReference type="PANTHER" id="PTHR43798:SF31">
    <property type="entry name" value="AB HYDROLASE SUPERFAMILY PROTEIN YCLE"/>
    <property type="match status" value="1"/>
</dbReference>
<evidence type="ECO:0000256" key="1">
    <source>
        <dbReference type="ARBA" id="ARBA00022801"/>
    </source>
</evidence>
<dbReference type="InterPro" id="IPR000073">
    <property type="entry name" value="AB_hydrolase_1"/>
</dbReference>
<evidence type="ECO:0000259" key="2">
    <source>
        <dbReference type="Pfam" id="PF00561"/>
    </source>
</evidence>
<reference evidence="3" key="1">
    <citation type="journal article" date="2014" name="Int. J. Syst. Evol. Microbiol.">
        <title>Complete genome sequence of Corynebacterium casei LMG S-19264T (=DSM 44701T), isolated from a smear-ripened cheese.</title>
        <authorList>
            <consortium name="US DOE Joint Genome Institute (JGI-PGF)"/>
            <person name="Walter F."/>
            <person name="Albersmeier A."/>
            <person name="Kalinowski J."/>
            <person name="Ruckert C."/>
        </authorList>
    </citation>
    <scope>NUCLEOTIDE SEQUENCE</scope>
    <source>
        <strain evidence="3">CGMCC 1.15178</strain>
    </source>
</reference>
<dbReference type="InterPro" id="IPR029058">
    <property type="entry name" value="AB_hydrolase_fold"/>
</dbReference>
<evidence type="ECO:0000313" key="3">
    <source>
        <dbReference type="EMBL" id="GGD60966.1"/>
    </source>
</evidence>
<sequence length="289" mass="32506">MVNNKQLQFEWQKPTAHLVTGGGGVKLHVEESGNAHGQPLLFIHGGSQSHLCWNKQLYSELASDFRLVTMDLRGHGLSEKPKDGYGEAQLWADDIHAIIQELNLMQPILVGWSFAGIPILDYIRVYGEKDIGGIYFVGAITRLGREASMVDLGSATLQFSTSFFSNEPMIRVHALDQWLKQCVHHKELSQEEHYFFLGCNVIVPAYVHQGIFTRQVTNDDLLASLTKPVLVAQGMHDRTVNLGVGQRIAEITPSSRLSLYEEAGHAVFWDQPERFNHELREFINSISLN</sequence>
<keyword evidence="4" id="KW-1185">Reference proteome</keyword>
<dbReference type="SUPFAM" id="SSF53474">
    <property type="entry name" value="alpha/beta-Hydrolases"/>
    <property type="match status" value="1"/>
</dbReference>
<organism evidence="3 4">
    <name type="scientific">Paenibacillus nasutitermitis</name>
    <dbReference type="NCBI Taxonomy" id="1652958"/>
    <lineage>
        <taxon>Bacteria</taxon>
        <taxon>Bacillati</taxon>
        <taxon>Bacillota</taxon>
        <taxon>Bacilli</taxon>
        <taxon>Bacillales</taxon>
        <taxon>Paenibacillaceae</taxon>
        <taxon>Paenibacillus</taxon>
    </lineage>
</organism>
<dbReference type="EMBL" id="BMHP01000001">
    <property type="protein sequence ID" value="GGD60966.1"/>
    <property type="molecule type" value="Genomic_DNA"/>
</dbReference>
<protein>
    <submittedName>
        <fullName evidence="3">Alpha/beta hydrolase</fullName>
    </submittedName>
</protein>
<comment type="caution">
    <text evidence="3">The sequence shown here is derived from an EMBL/GenBank/DDBJ whole genome shotgun (WGS) entry which is preliminary data.</text>
</comment>
<dbReference type="PANTHER" id="PTHR43798">
    <property type="entry name" value="MONOACYLGLYCEROL LIPASE"/>
    <property type="match status" value="1"/>
</dbReference>
<accession>A0A917DRY2</accession>
<dbReference type="Proteomes" id="UP000612456">
    <property type="component" value="Unassembled WGS sequence"/>
</dbReference>
<reference evidence="3" key="2">
    <citation type="submission" date="2020-09" db="EMBL/GenBank/DDBJ databases">
        <authorList>
            <person name="Sun Q."/>
            <person name="Zhou Y."/>
        </authorList>
    </citation>
    <scope>NUCLEOTIDE SEQUENCE</scope>
    <source>
        <strain evidence="3">CGMCC 1.15178</strain>
    </source>
</reference>
<gene>
    <name evidence="3" type="ORF">GCM10010911_18540</name>
</gene>
<keyword evidence="1 3" id="KW-0378">Hydrolase</keyword>
<feature type="domain" description="AB hydrolase-1" evidence="2">
    <location>
        <begin position="39"/>
        <end position="272"/>
    </location>
</feature>
<dbReference type="GO" id="GO:0016020">
    <property type="term" value="C:membrane"/>
    <property type="evidence" value="ECO:0007669"/>
    <property type="project" value="TreeGrafter"/>
</dbReference>
<name>A0A917DRY2_9BACL</name>
<dbReference type="Pfam" id="PF00561">
    <property type="entry name" value="Abhydrolase_1"/>
    <property type="match status" value="1"/>
</dbReference>
<dbReference type="AlphaFoldDB" id="A0A917DRY2"/>
<dbReference type="RefSeq" id="WP_188991176.1">
    <property type="nucleotide sequence ID" value="NZ_BMHP01000001.1"/>
</dbReference>
<evidence type="ECO:0000313" key="4">
    <source>
        <dbReference type="Proteomes" id="UP000612456"/>
    </source>
</evidence>
<dbReference type="GO" id="GO:0016787">
    <property type="term" value="F:hydrolase activity"/>
    <property type="evidence" value="ECO:0007669"/>
    <property type="project" value="UniProtKB-KW"/>
</dbReference>
<proteinExistence type="predicted"/>
<dbReference type="InterPro" id="IPR050266">
    <property type="entry name" value="AB_hydrolase_sf"/>
</dbReference>